<gene>
    <name evidence="2" type="ORF">AVDCRST_MAG01-01-1094</name>
</gene>
<evidence type="ECO:0000313" key="2">
    <source>
        <dbReference type="EMBL" id="CAA9402121.1"/>
    </source>
</evidence>
<dbReference type="EMBL" id="CADCUW010000162">
    <property type="protein sequence ID" value="CAA9402121.1"/>
    <property type="molecule type" value="Genomic_DNA"/>
</dbReference>
<organism evidence="2">
    <name type="scientific">uncultured Rubrobacteraceae bacterium</name>
    <dbReference type="NCBI Taxonomy" id="349277"/>
    <lineage>
        <taxon>Bacteria</taxon>
        <taxon>Bacillati</taxon>
        <taxon>Actinomycetota</taxon>
        <taxon>Rubrobacteria</taxon>
        <taxon>Rubrobacterales</taxon>
        <taxon>Rubrobacteraceae</taxon>
        <taxon>environmental samples</taxon>
    </lineage>
</organism>
<sequence length="41" mass="3895">ERDDEAQGDGFGRGPGADGGPGAHPVGPGPGGSRARRGGPI</sequence>
<reference evidence="2" key="1">
    <citation type="submission" date="2020-02" db="EMBL/GenBank/DDBJ databases">
        <authorList>
            <person name="Meier V. D."/>
        </authorList>
    </citation>
    <scope>NUCLEOTIDE SEQUENCE</scope>
    <source>
        <strain evidence="2">AVDCRST_MAG01</strain>
    </source>
</reference>
<proteinExistence type="predicted"/>
<evidence type="ECO:0000256" key="1">
    <source>
        <dbReference type="SAM" id="MobiDB-lite"/>
    </source>
</evidence>
<feature type="region of interest" description="Disordered" evidence="1">
    <location>
        <begin position="1"/>
        <end position="41"/>
    </location>
</feature>
<accession>A0A6J4P6C7</accession>
<protein>
    <submittedName>
        <fullName evidence="2">Uncharacterized protein</fullName>
    </submittedName>
</protein>
<dbReference type="AlphaFoldDB" id="A0A6J4P6C7"/>
<feature type="non-terminal residue" evidence="2">
    <location>
        <position position="1"/>
    </location>
</feature>
<feature type="compositionally biased region" description="Gly residues" evidence="1">
    <location>
        <begin position="9"/>
        <end position="22"/>
    </location>
</feature>
<feature type="non-terminal residue" evidence="2">
    <location>
        <position position="41"/>
    </location>
</feature>
<name>A0A6J4P6C7_9ACTN</name>